<dbReference type="OrthoDB" id="5412996at2759"/>
<gene>
    <name evidence="1" type="ORF">TPAR_07297</name>
</gene>
<name>A0A2S4KQR0_9HYPO</name>
<evidence type="ECO:0000313" key="1">
    <source>
        <dbReference type="EMBL" id="POR32524.1"/>
    </source>
</evidence>
<organism evidence="1 2">
    <name type="scientific">Tolypocladium paradoxum</name>
    <dbReference type="NCBI Taxonomy" id="94208"/>
    <lineage>
        <taxon>Eukaryota</taxon>
        <taxon>Fungi</taxon>
        <taxon>Dikarya</taxon>
        <taxon>Ascomycota</taxon>
        <taxon>Pezizomycotina</taxon>
        <taxon>Sordariomycetes</taxon>
        <taxon>Hypocreomycetidae</taxon>
        <taxon>Hypocreales</taxon>
        <taxon>Ophiocordycipitaceae</taxon>
        <taxon>Tolypocladium</taxon>
    </lineage>
</organism>
<dbReference type="STRING" id="94208.A0A2S4KQR0"/>
<evidence type="ECO:0000313" key="2">
    <source>
        <dbReference type="Proteomes" id="UP000237481"/>
    </source>
</evidence>
<dbReference type="AlphaFoldDB" id="A0A2S4KQR0"/>
<accession>A0A2S4KQR0</accession>
<comment type="caution">
    <text evidence="1">The sequence shown here is derived from an EMBL/GenBank/DDBJ whole genome shotgun (WGS) entry which is preliminary data.</text>
</comment>
<proteinExistence type="predicted"/>
<evidence type="ECO:0008006" key="3">
    <source>
        <dbReference type="Google" id="ProtNLM"/>
    </source>
</evidence>
<keyword evidence="2" id="KW-1185">Reference proteome</keyword>
<reference evidence="1 2" key="1">
    <citation type="submission" date="2018-01" db="EMBL/GenBank/DDBJ databases">
        <title>Harnessing the power of phylogenomics to disentangle the directionality and signatures of interkingdom host jumping in the parasitic fungal genus Tolypocladium.</title>
        <authorList>
            <person name="Quandt C.A."/>
            <person name="Patterson W."/>
            <person name="Spatafora J.W."/>
        </authorList>
    </citation>
    <scope>NUCLEOTIDE SEQUENCE [LARGE SCALE GENOMIC DNA]</scope>
    <source>
        <strain evidence="1 2">NRBC 100945</strain>
    </source>
</reference>
<sequence length="85" mass="10016">MAPSYELYDDEAWDCGEAMFETMKDKLYNEDLYYEIDRKLFRKIAAERRIASPDTDPGPFNFWCDDLRLANILVNADLRIISVID</sequence>
<dbReference type="Proteomes" id="UP000237481">
    <property type="component" value="Unassembled WGS sequence"/>
</dbReference>
<protein>
    <recommendedName>
        <fullName evidence="3">Aminoglycoside phosphotransferase domain-containing protein</fullName>
    </recommendedName>
</protein>
<dbReference type="EMBL" id="PKSG01000834">
    <property type="protein sequence ID" value="POR32524.1"/>
    <property type="molecule type" value="Genomic_DNA"/>
</dbReference>